<dbReference type="Proteomes" id="UP000597613">
    <property type="component" value="Unassembled WGS sequence"/>
</dbReference>
<name>A0ABR7AM44_9SPHN</name>
<keyword evidence="3" id="KW-1185">Reference proteome</keyword>
<sequence length="266" mass="29511">MQIDRMADLRHAADRTHDLLYLDQRLLHSLRPSERSDATLQGVDQPVHRQARKAVGLRISGPAVVGRLTQRHRLGCPIGGTRHGPDFILAILIETFGRIARGQPVERLAQLAERAEQIGREIGCDQQRQRQRSKDRDLSHHIGRPSQFPGFVADHLSTYLIGLGDAFGQSPECGIIPRIQPIVDPPHDVCPAPLPGENEHIARRADQALMRGLHGFQITFLARSGRETIPFREHGAGRRNRPLEILSRVGIAVVCVGSMKAMSIPS</sequence>
<proteinExistence type="predicted"/>
<protein>
    <submittedName>
        <fullName evidence="2">Uncharacterized protein</fullName>
    </submittedName>
</protein>
<comment type="caution">
    <text evidence="2">The sequence shown here is derived from an EMBL/GenBank/DDBJ whole genome shotgun (WGS) entry which is preliminary data.</text>
</comment>
<dbReference type="EMBL" id="JACONT010000012">
    <property type="protein sequence ID" value="MBC3941532.1"/>
    <property type="molecule type" value="Genomic_DNA"/>
</dbReference>
<dbReference type="RefSeq" id="WP_187503282.1">
    <property type="nucleotide sequence ID" value="NZ_CP162536.1"/>
</dbReference>
<evidence type="ECO:0000256" key="1">
    <source>
        <dbReference type="SAM" id="MobiDB-lite"/>
    </source>
</evidence>
<organism evidence="2 3">
    <name type="scientific">Sphingomonas albertensis</name>
    <dbReference type="NCBI Taxonomy" id="2762591"/>
    <lineage>
        <taxon>Bacteria</taxon>
        <taxon>Pseudomonadati</taxon>
        <taxon>Pseudomonadota</taxon>
        <taxon>Alphaproteobacteria</taxon>
        <taxon>Sphingomonadales</taxon>
        <taxon>Sphingomonadaceae</taxon>
        <taxon>Sphingomonas</taxon>
    </lineage>
</organism>
<gene>
    <name evidence="2" type="ORF">H8S47_07520</name>
</gene>
<accession>A0ABR7AM44</accession>
<feature type="region of interest" description="Disordered" evidence="1">
    <location>
        <begin position="122"/>
        <end position="145"/>
    </location>
</feature>
<reference evidence="2 3" key="1">
    <citation type="submission" date="2020-08" db="EMBL/GenBank/DDBJ databases">
        <title>Putative novel bacterial strains isolated from necrotic wheat leaf tissues caused by Xanthomonas translucens.</title>
        <authorList>
            <person name="Tambong J.T."/>
        </authorList>
    </citation>
    <scope>NUCLEOTIDE SEQUENCE [LARGE SCALE GENOMIC DNA]</scope>
    <source>
        <strain evidence="3">DOAB 1063</strain>
    </source>
</reference>
<evidence type="ECO:0000313" key="3">
    <source>
        <dbReference type="Proteomes" id="UP000597613"/>
    </source>
</evidence>
<evidence type="ECO:0000313" key="2">
    <source>
        <dbReference type="EMBL" id="MBC3941532.1"/>
    </source>
</evidence>